<dbReference type="GO" id="GO:0006351">
    <property type="term" value="P:DNA-templated transcription"/>
    <property type="evidence" value="ECO:0007669"/>
    <property type="project" value="UniProtKB-UniRule"/>
</dbReference>
<dbReference type="GO" id="GO:0003677">
    <property type="term" value="F:DNA binding"/>
    <property type="evidence" value="ECO:0007669"/>
    <property type="project" value="UniProtKB-UniRule"/>
</dbReference>
<dbReference type="GO" id="GO:0051538">
    <property type="term" value="F:3 iron, 4 sulfur cluster binding"/>
    <property type="evidence" value="ECO:0007669"/>
    <property type="project" value="UniProtKB-KW"/>
</dbReference>
<dbReference type="NCBIfam" id="NF001988">
    <property type="entry name" value="PRK00783.1"/>
    <property type="match status" value="1"/>
</dbReference>
<keyword evidence="4 6" id="KW-0548">Nucleotidyltransferase</keyword>
<dbReference type="PROSITE" id="PS00198">
    <property type="entry name" value="4FE4S_FER_1"/>
    <property type="match status" value="1"/>
</dbReference>
<keyword evidence="1 4" id="KW-0240">DNA-directed RNA polymerase</keyword>
<comment type="cofactor">
    <cofactor evidence="4">
        <name>[3Fe-4S] cluster</name>
        <dbReference type="ChEBI" id="CHEBI:21137"/>
    </cofactor>
    <text evidence="4">Binds 1 [3Fe-4S] cluster.</text>
</comment>
<dbReference type="Pfam" id="PF01193">
    <property type="entry name" value="RNA_pol_L"/>
    <property type="match status" value="1"/>
</dbReference>
<evidence type="ECO:0000259" key="5">
    <source>
        <dbReference type="PROSITE" id="PS51379"/>
    </source>
</evidence>
<dbReference type="InterPro" id="IPR017900">
    <property type="entry name" value="4Fe4S_Fe_S_CS"/>
</dbReference>
<dbReference type="SMART" id="SM00662">
    <property type="entry name" value="RPOLD"/>
    <property type="match status" value="1"/>
</dbReference>
<proteinExistence type="inferred from homology"/>
<dbReference type="Pfam" id="PF01000">
    <property type="entry name" value="RNA_pol_A_bac"/>
    <property type="match status" value="1"/>
</dbReference>
<dbReference type="GO" id="GO:0005737">
    <property type="term" value="C:cytoplasm"/>
    <property type="evidence" value="ECO:0007669"/>
    <property type="project" value="UniProtKB-SubCell"/>
</dbReference>
<evidence type="ECO:0000256" key="2">
    <source>
        <dbReference type="ARBA" id="ARBA00023163"/>
    </source>
</evidence>
<name>A0A497EYL1_9CREN</name>
<keyword evidence="4" id="KW-0003">3Fe-4S</keyword>
<evidence type="ECO:0000313" key="7">
    <source>
        <dbReference type="Proteomes" id="UP000272051"/>
    </source>
</evidence>
<dbReference type="InterPro" id="IPR017896">
    <property type="entry name" value="4Fe4S_Fe-S-bd"/>
</dbReference>
<dbReference type="InterPro" id="IPR022842">
    <property type="entry name" value="RNAP_Rpo3/Rpb3/RPAC1"/>
</dbReference>
<dbReference type="Gene3D" id="3.30.1360.10">
    <property type="entry name" value="RNA polymerase, RBP11-like subunit"/>
    <property type="match status" value="1"/>
</dbReference>
<comment type="caution">
    <text evidence="6">The sequence shown here is derived from an EMBL/GenBank/DDBJ whole genome shotgun (WGS) entry which is preliminary data.</text>
</comment>
<gene>
    <name evidence="4" type="primary">rpo3</name>
    <name evidence="4" type="synonym">rpoD</name>
    <name evidence="6" type="ORF">DRJ33_03775</name>
</gene>
<dbReference type="PROSITE" id="PS00446">
    <property type="entry name" value="RNA_POL_D_30KD"/>
    <property type="match status" value="1"/>
</dbReference>
<feature type="domain" description="4Fe-4S ferredoxin-type" evidence="5">
    <location>
        <begin position="195"/>
        <end position="224"/>
    </location>
</feature>
<dbReference type="GO" id="GO:0000428">
    <property type="term" value="C:DNA-directed RNA polymerase complex"/>
    <property type="evidence" value="ECO:0007669"/>
    <property type="project" value="UniProtKB-KW"/>
</dbReference>
<dbReference type="PANTHER" id="PTHR11800">
    <property type="entry name" value="DNA-DIRECTED RNA POLYMERASE"/>
    <property type="match status" value="1"/>
</dbReference>
<dbReference type="SUPFAM" id="SSF55257">
    <property type="entry name" value="RBP11-like subunits of RNA polymerase"/>
    <property type="match status" value="1"/>
</dbReference>
<evidence type="ECO:0000256" key="1">
    <source>
        <dbReference type="ARBA" id="ARBA00022478"/>
    </source>
</evidence>
<comment type="catalytic activity">
    <reaction evidence="4">
        <text>RNA(n) + a ribonucleoside 5'-triphosphate = RNA(n+1) + diphosphate</text>
        <dbReference type="Rhea" id="RHEA:21248"/>
        <dbReference type="Rhea" id="RHEA-COMP:14527"/>
        <dbReference type="Rhea" id="RHEA-COMP:17342"/>
        <dbReference type="ChEBI" id="CHEBI:33019"/>
        <dbReference type="ChEBI" id="CHEBI:61557"/>
        <dbReference type="ChEBI" id="CHEBI:140395"/>
        <dbReference type="EC" id="2.7.7.6"/>
    </reaction>
</comment>
<comment type="function">
    <text evidence="4">DNA-dependent RNA polymerase (RNAP) catalyzes the transcription of DNA into RNA using the four ribonucleoside triphosphates as substrates.</text>
</comment>
<feature type="binding site" evidence="4">
    <location>
        <position position="204"/>
    </location>
    <ligand>
        <name>[3Fe-4S] cluster</name>
        <dbReference type="ChEBI" id="CHEBI:21137"/>
    </ligand>
</feature>
<dbReference type="PROSITE" id="PS51379">
    <property type="entry name" value="4FE4S_FER_2"/>
    <property type="match status" value="2"/>
</dbReference>
<dbReference type="InterPro" id="IPR036643">
    <property type="entry name" value="RNApol_insert_sf"/>
</dbReference>
<dbReference type="InterPro" id="IPR011263">
    <property type="entry name" value="DNA-dir_RNA_pol_RpoA/D/Rpb3"/>
</dbReference>
<dbReference type="Gene3D" id="3.30.70.20">
    <property type="match status" value="1"/>
</dbReference>
<feature type="binding site" evidence="4">
    <location>
        <position position="207"/>
    </location>
    <ligand>
        <name>[3Fe-4S] cluster</name>
        <dbReference type="ChEBI" id="CHEBI:21137"/>
    </ligand>
</feature>
<organism evidence="6 7">
    <name type="scientific">Thermoproteota archaeon</name>
    <dbReference type="NCBI Taxonomy" id="2056631"/>
    <lineage>
        <taxon>Archaea</taxon>
        <taxon>Thermoproteota</taxon>
    </lineage>
</organism>
<keyword evidence="4" id="KW-0963">Cytoplasm</keyword>
<comment type="similarity">
    <text evidence="3 4">Belongs to the archaeal Rpo3/eukaryotic RPB3 RNA polymerase subunit family.</text>
</comment>
<keyword evidence="4" id="KW-0411">Iron-sulfur</keyword>
<dbReference type="GO" id="GO:0046872">
    <property type="term" value="F:metal ion binding"/>
    <property type="evidence" value="ECO:0007669"/>
    <property type="project" value="UniProtKB-KW"/>
</dbReference>
<sequence>MKIEVLSLTHDRALMVIKGAPLHLANSIRRVMIAEVPTLAIDRVFVAENTSSVFDEIIAHRLGLIPLSGDISKLKFPEECECGGVGCPNCEVRLFLDIEALEDNLTVYSGHLKSERADVYPISESIPIVMLAKGQKLVLEARARLGKGKIHAKWQPVSVAVLRNMPKITIFNSCNNCNECVKSCPRHVLREGKNKPVISDIISCTLCRLCEEVCELKAIQVTYEEDKLIMQIESVGSRSVKEIVNEACDILKEKMEDFIKSFNEELKASAEVVSSG</sequence>
<feature type="binding site" evidence="4">
    <location>
        <position position="210"/>
    </location>
    <ligand>
        <name>[3Fe-4S] cluster</name>
        <dbReference type="ChEBI" id="CHEBI:21137"/>
    </ligand>
</feature>
<dbReference type="PANTHER" id="PTHR11800:SF2">
    <property type="entry name" value="DNA-DIRECTED RNA POLYMERASE II SUBUNIT RPB3"/>
    <property type="match status" value="1"/>
</dbReference>
<dbReference type="InterPro" id="IPR001514">
    <property type="entry name" value="DNA-dir_RNA_pol_30-40kDasu_CS"/>
</dbReference>
<keyword evidence="2 4" id="KW-0804">Transcription</keyword>
<reference evidence="6 7" key="1">
    <citation type="submission" date="2018-06" db="EMBL/GenBank/DDBJ databases">
        <title>Extensive metabolic versatility and redundancy in microbially diverse, dynamic hydrothermal sediments.</title>
        <authorList>
            <person name="Dombrowski N."/>
            <person name="Teske A."/>
            <person name="Baker B.J."/>
        </authorList>
    </citation>
    <scope>NUCLEOTIDE SEQUENCE [LARGE SCALE GENOMIC DNA]</scope>
    <source>
        <strain evidence="6">B34_G17</strain>
    </source>
</reference>
<dbReference type="EC" id="2.7.7.6" evidence="4"/>
<dbReference type="SUPFAM" id="SSF56553">
    <property type="entry name" value="Insert subdomain of RNA polymerase alpha subunit"/>
    <property type="match status" value="1"/>
</dbReference>
<dbReference type="InterPro" id="IPR050518">
    <property type="entry name" value="Rpo3/RPB3_RNA_Pol_subunit"/>
</dbReference>
<evidence type="ECO:0000256" key="3">
    <source>
        <dbReference type="ARBA" id="ARBA00025804"/>
    </source>
</evidence>
<dbReference type="EMBL" id="QMQX01000052">
    <property type="protein sequence ID" value="RLE52473.1"/>
    <property type="molecule type" value="Genomic_DNA"/>
</dbReference>
<dbReference type="GO" id="GO:0046983">
    <property type="term" value="F:protein dimerization activity"/>
    <property type="evidence" value="ECO:0007669"/>
    <property type="project" value="InterPro"/>
</dbReference>
<dbReference type="Gene3D" id="2.170.120.12">
    <property type="entry name" value="DNA-directed RNA polymerase, insert domain"/>
    <property type="match status" value="1"/>
</dbReference>
<dbReference type="Proteomes" id="UP000272051">
    <property type="component" value="Unassembled WGS sequence"/>
</dbReference>
<dbReference type="CDD" id="cd07030">
    <property type="entry name" value="RNAP_D"/>
    <property type="match status" value="1"/>
</dbReference>
<dbReference type="InterPro" id="IPR011262">
    <property type="entry name" value="DNA-dir_RNA_pol_insert"/>
</dbReference>
<comment type="subunit">
    <text evidence="4">Part of the RNA polymerase complex.</text>
</comment>
<feature type="domain" description="4Fe-4S ferredoxin-type" evidence="5">
    <location>
        <begin position="164"/>
        <end position="194"/>
    </location>
</feature>
<keyword evidence="4 6" id="KW-0808">Transferase</keyword>
<comment type="subcellular location">
    <subcellularLocation>
        <location evidence="4">Cytoplasm</location>
    </subcellularLocation>
</comment>
<dbReference type="GO" id="GO:0003899">
    <property type="term" value="F:DNA-directed RNA polymerase activity"/>
    <property type="evidence" value="ECO:0007669"/>
    <property type="project" value="UniProtKB-UniRule"/>
</dbReference>
<dbReference type="GO" id="GO:0016491">
    <property type="term" value="F:oxidoreductase activity"/>
    <property type="evidence" value="ECO:0007669"/>
    <property type="project" value="UniProtKB-ARBA"/>
</dbReference>
<accession>A0A497EYL1</accession>
<protein>
    <recommendedName>
        <fullName evidence="4">DNA-directed RNA polymerase subunit Rpo3</fullName>
        <ecNumber evidence="4">2.7.7.6</ecNumber>
    </recommendedName>
    <alternativeName>
        <fullName evidence="4">DNA-directed RNA polymerase subunit D</fullName>
    </alternativeName>
</protein>
<keyword evidence="4" id="KW-0479">Metal-binding</keyword>
<evidence type="ECO:0000313" key="6">
    <source>
        <dbReference type="EMBL" id="RLE52473.1"/>
    </source>
</evidence>
<evidence type="ECO:0000256" key="4">
    <source>
        <dbReference type="HAMAP-Rule" id="MF_00320"/>
    </source>
</evidence>
<dbReference type="InterPro" id="IPR036603">
    <property type="entry name" value="RBP11-like"/>
</dbReference>
<keyword evidence="4" id="KW-0408">Iron</keyword>
<dbReference type="HAMAP" id="MF_00320">
    <property type="entry name" value="RNApol_arch_Rpo3"/>
    <property type="match status" value="1"/>
</dbReference>
<dbReference type="AlphaFoldDB" id="A0A497EYL1"/>